<dbReference type="AlphaFoldDB" id="A0A183DUX9"/>
<sequence length="186" mass="21193">MADWLKIRGTLRKWNRYYCVLKPGLLLIYKSNKIDKHGYWIGTVLLNNCELIERPSKKDGFCFKLFHLMDQSIWGSREPLGENHGAVTLQPITTTYLICRAPSEQAGGCWMDALQLTLHCSGLLMRTMRKLSASEKKGATEEEEQKLPDTAIYTDATESVQEFNEVEAEKHFDGKIFLSLSFSPGN</sequence>
<evidence type="ECO:0000313" key="2">
    <source>
        <dbReference type="EMBL" id="VDN20593.1"/>
    </source>
</evidence>
<evidence type="ECO:0000313" key="3">
    <source>
        <dbReference type="Proteomes" id="UP000271098"/>
    </source>
</evidence>
<dbReference type="Pfam" id="PF00169">
    <property type="entry name" value="PH"/>
    <property type="match status" value="1"/>
</dbReference>
<keyword evidence="3" id="KW-1185">Reference proteome</keyword>
<dbReference type="EMBL" id="UYRT01079381">
    <property type="protein sequence ID" value="VDN20593.1"/>
    <property type="molecule type" value="Genomic_DNA"/>
</dbReference>
<dbReference type="InterPro" id="IPR011993">
    <property type="entry name" value="PH-like_dom_sf"/>
</dbReference>
<protein>
    <submittedName>
        <fullName evidence="4">PH domain-containing protein</fullName>
    </submittedName>
</protein>
<feature type="domain" description="PH" evidence="1">
    <location>
        <begin position="1"/>
        <end position="119"/>
    </location>
</feature>
<dbReference type="PROSITE" id="PS50003">
    <property type="entry name" value="PH_DOMAIN"/>
    <property type="match status" value="1"/>
</dbReference>
<name>A0A183DUX9_9BILA</name>
<dbReference type="InterPro" id="IPR001849">
    <property type="entry name" value="PH_domain"/>
</dbReference>
<organism evidence="4">
    <name type="scientific">Gongylonema pulchrum</name>
    <dbReference type="NCBI Taxonomy" id="637853"/>
    <lineage>
        <taxon>Eukaryota</taxon>
        <taxon>Metazoa</taxon>
        <taxon>Ecdysozoa</taxon>
        <taxon>Nematoda</taxon>
        <taxon>Chromadorea</taxon>
        <taxon>Rhabditida</taxon>
        <taxon>Spirurina</taxon>
        <taxon>Spiruromorpha</taxon>
        <taxon>Spiruroidea</taxon>
        <taxon>Gongylonematidae</taxon>
        <taxon>Gongylonema</taxon>
    </lineage>
</organism>
<dbReference type="Gene3D" id="2.30.29.30">
    <property type="entry name" value="Pleckstrin-homology domain (PH domain)/Phosphotyrosine-binding domain (PTB)"/>
    <property type="match status" value="1"/>
</dbReference>
<evidence type="ECO:0000259" key="1">
    <source>
        <dbReference type="PROSITE" id="PS50003"/>
    </source>
</evidence>
<reference evidence="2 3" key="2">
    <citation type="submission" date="2018-11" db="EMBL/GenBank/DDBJ databases">
        <authorList>
            <consortium name="Pathogen Informatics"/>
        </authorList>
    </citation>
    <scope>NUCLEOTIDE SEQUENCE [LARGE SCALE GENOMIC DNA]</scope>
</reference>
<dbReference type="OrthoDB" id="10053431at2759"/>
<reference evidence="4" key="1">
    <citation type="submission" date="2016-06" db="UniProtKB">
        <authorList>
            <consortium name="WormBaseParasite"/>
        </authorList>
    </citation>
    <scope>IDENTIFICATION</scope>
</reference>
<accession>A0A183DUX9</accession>
<evidence type="ECO:0000313" key="4">
    <source>
        <dbReference type="WBParaSite" id="GPUH_0001253401-mRNA-1"/>
    </source>
</evidence>
<dbReference type="Proteomes" id="UP000271098">
    <property type="component" value="Unassembled WGS sequence"/>
</dbReference>
<dbReference type="SUPFAM" id="SSF50729">
    <property type="entry name" value="PH domain-like"/>
    <property type="match status" value="1"/>
</dbReference>
<proteinExistence type="predicted"/>
<dbReference type="SMART" id="SM00233">
    <property type="entry name" value="PH"/>
    <property type="match status" value="1"/>
</dbReference>
<dbReference type="WBParaSite" id="GPUH_0001253401-mRNA-1">
    <property type="protein sequence ID" value="GPUH_0001253401-mRNA-1"/>
    <property type="gene ID" value="GPUH_0001253401"/>
</dbReference>
<dbReference type="FunFam" id="2.30.29.30:FF:000030">
    <property type="entry name" value="Oxysterol-binding protein"/>
    <property type="match status" value="1"/>
</dbReference>
<gene>
    <name evidence="2" type="ORF">GPUH_LOCUS12520</name>
</gene>